<dbReference type="Gene3D" id="3.30.950.10">
    <property type="entry name" value="Methyltransferase, Cobalt-precorrin-4 Transmethylase, Domain 2"/>
    <property type="match status" value="1"/>
</dbReference>
<keyword evidence="5 9" id="KW-0808">Transferase</keyword>
<comment type="pathway">
    <text evidence="1">Cofactor biosynthesis; adenosylcobalamin biosynthesis.</text>
</comment>
<evidence type="ECO:0000256" key="7">
    <source>
        <dbReference type="PIRNR" id="PIRNR036427"/>
    </source>
</evidence>
<evidence type="ECO:0000256" key="4">
    <source>
        <dbReference type="ARBA" id="ARBA00022603"/>
    </source>
</evidence>
<dbReference type="STRING" id="115783.SAMN02745119_00296"/>
<dbReference type="CDD" id="cd11645">
    <property type="entry name" value="Precorrin_2_C20_MT"/>
    <property type="match status" value="1"/>
</dbReference>
<dbReference type="NCBIfam" id="TIGR01467">
    <property type="entry name" value="cobI_cbiL"/>
    <property type="match status" value="1"/>
</dbReference>
<evidence type="ECO:0000313" key="10">
    <source>
        <dbReference type="Proteomes" id="UP000190102"/>
    </source>
</evidence>
<proteinExistence type="inferred from homology"/>
<comment type="similarity">
    <text evidence="2 7">Belongs to the precorrin methyltransferase family.</text>
</comment>
<dbReference type="RefSeq" id="WP_078788599.1">
    <property type="nucleotide sequence ID" value="NZ_FUWR01000001.1"/>
</dbReference>
<dbReference type="UniPathway" id="UPA00148"/>
<dbReference type="PANTHER" id="PTHR43467:SF2">
    <property type="entry name" value="COBALT-PRECORRIN-2 C(20)-METHYLTRANSFERASE"/>
    <property type="match status" value="1"/>
</dbReference>
<dbReference type="InterPro" id="IPR035996">
    <property type="entry name" value="4pyrrol_Methylase_sf"/>
</dbReference>
<evidence type="ECO:0000259" key="8">
    <source>
        <dbReference type="Pfam" id="PF00590"/>
    </source>
</evidence>
<protein>
    <submittedName>
        <fullName evidence="9">Precorrin-2 C20-methyltransferase /cobalt-factor II C20-methyltransferase</fullName>
    </submittedName>
</protein>
<sequence>MNPFEQALPGHFYAVGVGPGAPDLVTLRAARLVETADVIIAPRSSKSDESLAVTAIRPLLHQQELIENSYPMERNQDATRQCWADAADLAATRCKQGQSVVQITIGDPLFYSTSAYLLEALATRMPAERIHLVPGISAMQAAAARFGDPLTIQDDRLILMPAVRLEQVEAALQQCETLVLYKVGPRLKALTELLTRQGLLERARLVCHVEQEGREVIINRLTDDLPDAMGYMSTVIVQLGRKGWE</sequence>
<evidence type="ECO:0000256" key="5">
    <source>
        <dbReference type="ARBA" id="ARBA00022679"/>
    </source>
</evidence>
<dbReference type="PIRSF" id="PIRSF036427">
    <property type="entry name" value="Precrrn-2_mtase"/>
    <property type="match status" value="1"/>
</dbReference>
<dbReference type="Pfam" id="PF00590">
    <property type="entry name" value="TP_methylase"/>
    <property type="match status" value="1"/>
</dbReference>
<keyword evidence="6" id="KW-0949">S-adenosyl-L-methionine</keyword>
<dbReference type="Proteomes" id="UP000190102">
    <property type="component" value="Unassembled WGS sequence"/>
</dbReference>
<reference evidence="10" key="1">
    <citation type="submission" date="2017-02" db="EMBL/GenBank/DDBJ databases">
        <authorList>
            <person name="Varghese N."/>
            <person name="Submissions S."/>
        </authorList>
    </citation>
    <scope>NUCLEOTIDE SEQUENCE [LARGE SCALE GENOMIC DNA]</scope>
    <source>
        <strain evidence="10">ATCC BAA-34</strain>
    </source>
</reference>
<dbReference type="AlphaFoldDB" id="A0A1T4K436"/>
<dbReference type="GO" id="GO:0032259">
    <property type="term" value="P:methylation"/>
    <property type="evidence" value="ECO:0007669"/>
    <property type="project" value="UniProtKB-KW"/>
</dbReference>
<evidence type="ECO:0000313" key="9">
    <source>
        <dbReference type="EMBL" id="SJZ37210.1"/>
    </source>
</evidence>
<dbReference type="EMBL" id="FUWR01000001">
    <property type="protein sequence ID" value="SJZ37210.1"/>
    <property type="molecule type" value="Genomic_DNA"/>
</dbReference>
<gene>
    <name evidence="9" type="ORF">SAMN02745119_00296</name>
</gene>
<dbReference type="InterPro" id="IPR006364">
    <property type="entry name" value="CobI/CbiL/CobIJ_dom"/>
</dbReference>
<evidence type="ECO:0000256" key="1">
    <source>
        <dbReference type="ARBA" id="ARBA00004953"/>
    </source>
</evidence>
<dbReference type="SUPFAM" id="SSF53790">
    <property type="entry name" value="Tetrapyrrole methylase"/>
    <property type="match status" value="1"/>
</dbReference>
<name>A0A1T4K436_9BACT</name>
<dbReference type="Gene3D" id="3.40.1010.10">
    <property type="entry name" value="Cobalt-precorrin-4 Transmethylase, Domain 1"/>
    <property type="match status" value="1"/>
</dbReference>
<dbReference type="InterPro" id="IPR014777">
    <property type="entry name" value="4pyrrole_Mease_sub1"/>
</dbReference>
<organism evidence="9 10">
    <name type="scientific">Trichlorobacter thiogenes</name>
    <dbReference type="NCBI Taxonomy" id="115783"/>
    <lineage>
        <taxon>Bacteria</taxon>
        <taxon>Pseudomonadati</taxon>
        <taxon>Thermodesulfobacteriota</taxon>
        <taxon>Desulfuromonadia</taxon>
        <taxon>Geobacterales</taxon>
        <taxon>Geobacteraceae</taxon>
        <taxon>Trichlorobacter</taxon>
    </lineage>
</organism>
<dbReference type="InterPro" id="IPR000878">
    <property type="entry name" value="4pyrrol_Mease"/>
</dbReference>
<dbReference type="OrthoDB" id="9804789at2"/>
<evidence type="ECO:0000256" key="6">
    <source>
        <dbReference type="ARBA" id="ARBA00022691"/>
    </source>
</evidence>
<dbReference type="InterPro" id="IPR012382">
    <property type="entry name" value="CobI/CbiL"/>
</dbReference>
<dbReference type="GO" id="GO:0030788">
    <property type="term" value="F:precorrin-2 C20-methyltransferase activity"/>
    <property type="evidence" value="ECO:0007669"/>
    <property type="project" value="InterPro"/>
</dbReference>
<keyword evidence="10" id="KW-1185">Reference proteome</keyword>
<keyword evidence="4 9" id="KW-0489">Methyltransferase</keyword>
<keyword evidence="3" id="KW-0169">Cobalamin biosynthesis</keyword>
<evidence type="ECO:0000256" key="2">
    <source>
        <dbReference type="ARBA" id="ARBA00005879"/>
    </source>
</evidence>
<dbReference type="GO" id="GO:0009236">
    <property type="term" value="P:cobalamin biosynthetic process"/>
    <property type="evidence" value="ECO:0007669"/>
    <property type="project" value="UniProtKB-UniRule"/>
</dbReference>
<accession>A0A1T4K436</accession>
<evidence type="ECO:0000256" key="3">
    <source>
        <dbReference type="ARBA" id="ARBA00022573"/>
    </source>
</evidence>
<feature type="domain" description="Tetrapyrrole methylase" evidence="8">
    <location>
        <begin position="12"/>
        <end position="220"/>
    </location>
</feature>
<dbReference type="InterPro" id="IPR014776">
    <property type="entry name" value="4pyrrole_Mease_sub2"/>
</dbReference>
<dbReference type="PANTHER" id="PTHR43467">
    <property type="entry name" value="COBALT-PRECORRIN-2 C(20)-METHYLTRANSFERASE"/>
    <property type="match status" value="1"/>
</dbReference>